<sequence>MIARYLKHCLQTNVPVAYGLETYPEARPAYLSPVRKFLEFYRLRGCPPVVADPVAQKAPPASNELVLQFIYQAVNLRGDESKATYQKSLNAFFEWMQQQRTWGNDLSGFDAVSVGQFMSELRQQGYSAFTINLRLSALKALARFVLEHPRKFKLDDEPREGLAAIEKVSALSLEQTVYKDALSAENRDKLLSECDDPETLAMISLMVYSGLRTVELTRLQVRDLDLPNGIVYVLGKGKYTREAVKLFKHSIDVIRMLFSQRPDLQSIDPVFPELTTRKVRRLVDAALEKSGLKREGISAHSLRHTAAQLLLEKGVDGIYVQQHLRHARFDTTQMYTRKKTRELYLDKLPDE</sequence>
<dbReference type="PROSITE" id="PS51900">
    <property type="entry name" value="CB"/>
    <property type="match status" value="1"/>
</dbReference>
<dbReference type="Gene3D" id="1.10.150.130">
    <property type="match status" value="1"/>
</dbReference>
<dbReference type="Proteomes" id="UP000181790">
    <property type="component" value="Unassembled WGS sequence"/>
</dbReference>
<dbReference type="GO" id="GO:0007059">
    <property type="term" value="P:chromosome segregation"/>
    <property type="evidence" value="ECO:0007669"/>
    <property type="project" value="UniProtKB-KW"/>
</dbReference>
<evidence type="ECO:0000313" key="9">
    <source>
        <dbReference type="Proteomes" id="UP000181790"/>
    </source>
</evidence>
<evidence type="ECO:0000259" key="7">
    <source>
        <dbReference type="PROSITE" id="PS51900"/>
    </source>
</evidence>
<evidence type="ECO:0008006" key="10">
    <source>
        <dbReference type="Google" id="ProtNLM"/>
    </source>
</evidence>
<dbReference type="InterPro" id="IPR013762">
    <property type="entry name" value="Integrase-like_cat_sf"/>
</dbReference>
<dbReference type="InterPro" id="IPR044068">
    <property type="entry name" value="CB"/>
</dbReference>
<evidence type="ECO:0000256" key="1">
    <source>
        <dbReference type="ARBA" id="ARBA00022829"/>
    </source>
</evidence>
<dbReference type="InterPro" id="IPR002104">
    <property type="entry name" value="Integrase_catalytic"/>
</dbReference>
<evidence type="ECO:0000256" key="3">
    <source>
        <dbReference type="ARBA" id="ARBA00023125"/>
    </source>
</evidence>
<dbReference type="GO" id="GO:0015074">
    <property type="term" value="P:DNA integration"/>
    <property type="evidence" value="ECO:0007669"/>
    <property type="project" value="UniProtKB-KW"/>
</dbReference>
<dbReference type="PANTHER" id="PTHR30349">
    <property type="entry name" value="PHAGE INTEGRASE-RELATED"/>
    <property type="match status" value="1"/>
</dbReference>
<dbReference type="InterPro" id="IPR050090">
    <property type="entry name" value="Tyrosine_recombinase_XerCD"/>
</dbReference>
<feature type="domain" description="Tyr recombinase" evidence="6">
    <location>
        <begin position="177"/>
        <end position="350"/>
    </location>
</feature>
<keyword evidence="2" id="KW-0229">DNA integration</keyword>
<evidence type="ECO:0000256" key="2">
    <source>
        <dbReference type="ARBA" id="ARBA00022908"/>
    </source>
</evidence>
<dbReference type="GO" id="GO:0006310">
    <property type="term" value="P:DNA recombination"/>
    <property type="evidence" value="ECO:0007669"/>
    <property type="project" value="UniProtKB-KW"/>
</dbReference>
<dbReference type="AlphaFoldDB" id="A0A1S2VAD6"/>
<dbReference type="Pfam" id="PF02899">
    <property type="entry name" value="Phage_int_SAM_1"/>
    <property type="match status" value="1"/>
</dbReference>
<dbReference type="GO" id="GO:0003677">
    <property type="term" value="F:DNA binding"/>
    <property type="evidence" value="ECO:0007669"/>
    <property type="project" value="UniProtKB-UniRule"/>
</dbReference>
<dbReference type="PANTHER" id="PTHR30349:SF81">
    <property type="entry name" value="TYROSINE RECOMBINASE XERC"/>
    <property type="match status" value="1"/>
</dbReference>
<comment type="caution">
    <text evidence="8">The sequence shown here is derived from an EMBL/GenBank/DDBJ whole genome shotgun (WGS) entry which is preliminary data.</text>
</comment>
<gene>
    <name evidence="8" type="ORF">BLX24_28970</name>
</gene>
<evidence type="ECO:0000256" key="4">
    <source>
        <dbReference type="ARBA" id="ARBA00023172"/>
    </source>
</evidence>
<dbReference type="SUPFAM" id="SSF56349">
    <property type="entry name" value="DNA breaking-rejoining enzymes"/>
    <property type="match status" value="1"/>
</dbReference>
<keyword evidence="3 5" id="KW-0238">DNA-binding</keyword>
<dbReference type="InterPro" id="IPR004107">
    <property type="entry name" value="Integrase_SAM-like_N"/>
</dbReference>
<feature type="domain" description="Core-binding (CB)" evidence="7">
    <location>
        <begin position="60"/>
        <end position="146"/>
    </location>
</feature>
<evidence type="ECO:0000259" key="6">
    <source>
        <dbReference type="PROSITE" id="PS51898"/>
    </source>
</evidence>
<dbReference type="InterPro" id="IPR010998">
    <property type="entry name" value="Integrase_recombinase_N"/>
</dbReference>
<keyword evidence="9" id="KW-1185">Reference proteome</keyword>
<dbReference type="EMBL" id="MORL01000047">
    <property type="protein sequence ID" value="OIN55652.1"/>
    <property type="molecule type" value="Genomic_DNA"/>
</dbReference>
<evidence type="ECO:0000313" key="8">
    <source>
        <dbReference type="EMBL" id="OIN55652.1"/>
    </source>
</evidence>
<organism evidence="8 9">
    <name type="scientific">Arsenicibacter rosenii</name>
    <dbReference type="NCBI Taxonomy" id="1750698"/>
    <lineage>
        <taxon>Bacteria</taxon>
        <taxon>Pseudomonadati</taxon>
        <taxon>Bacteroidota</taxon>
        <taxon>Cytophagia</taxon>
        <taxon>Cytophagales</taxon>
        <taxon>Spirosomataceae</taxon>
        <taxon>Arsenicibacter</taxon>
    </lineage>
</organism>
<proteinExistence type="predicted"/>
<dbReference type="Pfam" id="PF00589">
    <property type="entry name" value="Phage_integrase"/>
    <property type="match status" value="1"/>
</dbReference>
<keyword evidence="4" id="KW-0233">DNA recombination</keyword>
<dbReference type="InterPro" id="IPR011010">
    <property type="entry name" value="DNA_brk_join_enz"/>
</dbReference>
<keyword evidence="1" id="KW-0159">Chromosome partition</keyword>
<name>A0A1S2VAD6_9BACT</name>
<protein>
    <recommendedName>
        <fullName evidence="10">Integrase</fullName>
    </recommendedName>
</protein>
<dbReference type="SUPFAM" id="SSF47823">
    <property type="entry name" value="lambda integrase-like, N-terminal domain"/>
    <property type="match status" value="1"/>
</dbReference>
<accession>A0A1S2VAD6</accession>
<dbReference type="PROSITE" id="PS51898">
    <property type="entry name" value="TYR_RECOMBINASE"/>
    <property type="match status" value="1"/>
</dbReference>
<dbReference type="Gene3D" id="1.10.443.10">
    <property type="entry name" value="Intergrase catalytic core"/>
    <property type="match status" value="1"/>
</dbReference>
<reference evidence="8 9" key="1">
    <citation type="submission" date="2016-10" db="EMBL/GenBank/DDBJ databases">
        <title>Arsenicibacter rosenii gen. nov., sp. nov., an efficient arsenic-methylating bacterium isolated from an arsenic-contaminated paddy soil.</title>
        <authorList>
            <person name="Huang K."/>
        </authorList>
    </citation>
    <scope>NUCLEOTIDE SEQUENCE [LARGE SCALE GENOMIC DNA]</scope>
    <source>
        <strain evidence="8 9">SM-1</strain>
    </source>
</reference>
<evidence type="ECO:0000256" key="5">
    <source>
        <dbReference type="PROSITE-ProRule" id="PRU01248"/>
    </source>
</evidence>